<evidence type="ECO:0000313" key="2">
    <source>
        <dbReference type="Proteomes" id="UP001201980"/>
    </source>
</evidence>
<protein>
    <submittedName>
        <fullName evidence="1">Uncharacterized protein</fullName>
    </submittedName>
</protein>
<keyword evidence="2" id="KW-1185">Reference proteome</keyword>
<accession>A0AAD5RZE7</accession>
<dbReference type="EMBL" id="JAKWBI020000007">
    <property type="protein sequence ID" value="KAJ2906918.1"/>
    <property type="molecule type" value="Genomic_DNA"/>
</dbReference>
<name>A0AAD5RZE7_9PEZI</name>
<dbReference type="AlphaFoldDB" id="A0AAD5RZE7"/>
<evidence type="ECO:0000313" key="1">
    <source>
        <dbReference type="EMBL" id="KAJ2906918.1"/>
    </source>
</evidence>
<proteinExistence type="predicted"/>
<organism evidence="1 2">
    <name type="scientific">Zalerion maritima</name>
    <dbReference type="NCBI Taxonomy" id="339359"/>
    <lineage>
        <taxon>Eukaryota</taxon>
        <taxon>Fungi</taxon>
        <taxon>Dikarya</taxon>
        <taxon>Ascomycota</taxon>
        <taxon>Pezizomycotina</taxon>
        <taxon>Sordariomycetes</taxon>
        <taxon>Lulworthiomycetidae</taxon>
        <taxon>Lulworthiales</taxon>
        <taxon>Lulworthiaceae</taxon>
        <taxon>Zalerion</taxon>
    </lineage>
</organism>
<sequence>MDSSIKANTVEHFGERLPDQVLNNKIPIVWVDLRDKNQQDLLRWYPASSAFVLVASDNALQGLNIYDTTGQDQDTIKVKVVDILAFATRSGQFWISAAA</sequence>
<reference evidence="1" key="1">
    <citation type="submission" date="2022-07" db="EMBL/GenBank/DDBJ databases">
        <title>Draft genome sequence of Zalerion maritima ATCC 34329, a (micro)plastics degrading marine fungus.</title>
        <authorList>
            <person name="Paco A."/>
            <person name="Goncalves M.F.M."/>
            <person name="Rocha-Santos T.A.P."/>
            <person name="Alves A."/>
        </authorList>
    </citation>
    <scope>NUCLEOTIDE SEQUENCE</scope>
    <source>
        <strain evidence="1">ATCC 34329</strain>
    </source>
</reference>
<gene>
    <name evidence="1" type="ORF">MKZ38_009781</name>
</gene>
<dbReference type="Proteomes" id="UP001201980">
    <property type="component" value="Unassembled WGS sequence"/>
</dbReference>
<comment type="caution">
    <text evidence="1">The sequence shown here is derived from an EMBL/GenBank/DDBJ whole genome shotgun (WGS) entry which is preliminary data.</text>
</comment>